<proteinExistence type="predicted"/>
<reference evidence="1" key="1">
    <citation type="submission" date="2019-09" db="EMBL/GenBank/DDBJ databases">
        <authorList>
            <person name="Hjerde E."/>
        </authorList>
    </citation>
    <scope>NUCLEOTIDE SEQUENCE</scope>
    <source>
        <strain evidence="1">06/09/160</strain>
    </source>
</reference>
<organism evidence="1">
    <name type="scientific">Aliivibrio wodanis</name>
    <dbReference type="NCBI Taxonomy" id="80852"/>
    <lineage>
        <taxon>Bacteria</taxon>
        <taxon>Pseudomonadati</taxon>
        <taxon>Pseudomonadota</taxon>
        <taxon>Gammaproteobacteria</taxon>
        <taxon>Vibrionales</taxon>
        <taxon>Vibrionaceae</taxon>
        <taxon>Aliivibrio</taxon>
    </lineage>
</organism>
<dbReference type="AlphaFoldDB" id="A0A5Q4ZS50"/>
<name>A0A5Q4ZS50_9GAMM</name>
<dbReference type="EMBL" id="LR721750">
    <property type="protein sequence ID" value="VVV03657.1"/>
    <property type="molecule type" value="Genomic_DNA"/>
</dbReference>
<protein>
    <recommendedName>
        <fullName evidence="2">EF-hand domain-containing protein</fullName>
    </recommendedName>
</protein>
<accession>A0A5Q4ZS50</accession>
<sequence length="59" mass="6889">MFEDELVEARISYTEACNHHAQMADLHRDGAISDEELMEAIENMRQAKEDLEEVRSNYC</sequence>
<evidence type="ECO:0008006" key="2">
    <source>
        <dbReference type="Google" id="ProtNLM"/>
    </source>
</evidence>
<evidence type="ECO:0000313" key="1">
    <source>
        <dbReference type="EMBL" id="VVV03657.1"/>
    </source>
</evidence>
<gene>
    <name evidence="1" type="ORF">AW0309160_01040</name>
</gene>